<name>A0ABM8KAA4_9FLAO</name>
<evidence type="ECO:0000313" key="2">
    <source>
        <dbReference type="EMBL" id="BEV05965.1"/>
    </source>
</evidence>
<dbReference type="Proteomes" id="UP001380186">
    <property type="component" value="Chromosome"/>
</dbReference>
<proteinExistence type="predicted"/>
<keyword evidence="1" id="KW-0732">Signal</keyword>
<feature type="chain" id="PRO_5046805764" description="Lipoprotein" evidence="1">
    <location>
        <begin position="27"/>
        <end position="182"/>
    </location>
</feature>
<protein>
    <recommendedName>
        <fullName evidence="4">Lipoprotein</fullName>
    </recommendedName>
</protein>
<evidence type="ECO:0008006" key="4">
    <source>
        <dbReference type="Google" id="ProtNLM"/>
    </source>
</evidence>
<gene>
    <name evidence="2" type="ORF">CRDW_33390</name>
</gene>
<evidence type="ECO:0000313" key="3">
    <source>
        <dbReference type="Proteomes" id="UP001380186"/>
    </source>
</evidence>
<evidence type="ECO:0000256" key="1">
    <source>
        <dbReference type="SAM" id="SignalP"/>
    </source>
</evidence>
<sequence length="182" mass="21322">MVNKIKKIVFFLSLLFLCFCNKKHNAFPAFSVDEKSTLTLENQLFNKINLFVDSSDCRKDKVIAVRYQKLDNKEFLQISSQNVFITDSLYALKEYNGHLLAVYNKEFFDKVIISNEPERRKMIKKNDIFDFNKNNQTETSIPCFDLYEINNKKLIAVPKNTYYYNNLFADPPMLPPPPPPAK</sequence>
<feature type="signal peptide" evidence="1">
    <location>
        <begin position="1"/>
        <end position="26"/>
    </location>
</feature>
<accession>A0ABM8KAA4</accession>
<keyword evidence="3" id="KW-1185">Reference proteome</keyword>
<reference evidence="2 3" key="1">
    <citation type="journal article" date="2020" name="Microbes Environ.">
        <title>Synthetic bacterial community of duckweed: a simple and stable system to study plant-microbe interactions.</title>
        <authorList>
            <person name="Ishizawa H."/>
            <person name="Tada M."/>
            <person name="Kuroda M."/>
            <person name="Inoue D."/>
            <person name="Futamata H."/>
            <person name="Ike M."/>
        </authorList>
    </citation>
    <scope>NUCLEOTIDE SEQUENCE [LARGE SCALE GENOMIC DNA]</scope>
    <source>
        <strain evidence="2 3">DW100</strain>
    </source>
</reference>
<dbReference type="RefSeq" id="WP_338613358.1">
    <property type="nucleotide sequence ID" value="NZ_AP029022.1"/>
</dbReference>
<organism evidence="2 3">
    <name type="scientific">Chryseobacterium gambrini</name>
    <dbReference type="NCBI Taxonomy" id="373672"/>
    <lineage>
        <taxon>Bacteria</taxon>
        <taxon>Pseudomonadati</taxon>
        <taxon>Bacteroidota</taxon>
        <taxon>Flavobacteriia</taxon>
        <taxon>Flavobacteriales</taxon>
        <taxon>Weeksellaceae</taxon>
        <taxon>Chryseobacterium group</taxon>
        <taxon>Chryseobacterium</taxon>
    </lineage>
</organism>
<dbReference type="EMBL" id="AP029022">
    <property type="protein sequence ID" value="BEV05965.1"/>
    <property type="molecule type" value="Genomic_DNA"/>
</dbReference>